<evidence type="ECO:0000313" key="1">
    <source>
        <dbReference type="EMBL" id="RNA32901.1"/>
    </source>
</evidence>
<dbReference type="PANTHER" id="PTHR37984">
    <property type="entry name" value="PROTEIN CBG26694"/>
    <property type="match status" value="1"/>
</dbReference>
<dbReference type="InterPro" id="IPR001969">
    <property type="entry name" value="Aspartic_peptidase_AS"/>
</dbReference>
<accession>A0A3M7SAW4</accession>
<dbReference type="SUPFAM" id="SSF56672">
    <property type="entry name" value="DNA/RNA polymerases"/>
    <property type="match status" value="1"/>
</dbReference>
<dbReference type="Gene3D" id="2.40.70.10">
    <property type="entry name" value="Acid Proteases"/>
    <property type="match status" value="1"/>
</dbReference>
<dbReference type="InterPro" id="IPR021109">
    <property type="entry name" value="Peptidase_aspartic_dom_sf"/>
</dbReference>
<name>A0A3M7SAW4_BRAPC</name>
<keyword evidence="2" id="KW-1185">Reference proteome</keyword>
<dbReference type="InterPro" id="IPR050951">
    <property type="entry name" value="Retrovirus_Pol_polyprotein"/>
</dbReference>
<reference evidence="1 2" key="1">
    <citation type="journal article" date="2018" name="Sci. Rep.">
        <title>Genomic signatures of local adaptation to the degree of environmental predictability in rotifers.</title>
        <authorList>
            <person name="Franch-Gras L."/>
            <person name="Hahn C."/>
            <person name="Garcia-Roger E.M."/>
            <person name="Carmona M.J."/>
            <person name="Serra M."/>
            <person name="Gomez A."/>
        </authorList>
    </citation>
    <scope>NUCLEOTIDE SEQUENCE [LARGE SCALE GENOMIC DNA]</scope>
    <source>
        <strain evidence="1">HYR1</strain>
    </source>
</reference>
<dbReference type="PROSITE" id="PS00141">
    <property type="entry name" value="ASP_PROTEASE"/>
    <property type="match status" value="1"/>
</dbReference>
<dbReference type="GO" id="GO:0004190">
    <property type="term" value="F:aspartic-type endopeptidase activity"/>
    <property type="evidence" value="ECO:0007669"/>
    <property type="project" value="InterPro"/>
</dbReference>
<dbReference type="PANTHER" id="PTHR37984:SF11">
    <property type="entry name" value="INTEGRASE CATALYTIC DOMAIN-CONTAINING PROTEIN"/>
    <property type="match status" value="1"/>
</dbReference>
<dbReference type="Gene3D" id="3.10.10.10">
    <property type="entry name" value="HIV Type 1 Reverse Transcriptase, subunit A, domain 1"/>
    <property type="match status" value="1"/>
</dbReference>
<gene>
    <name evidence="1" type="ORF">BpHYR1_033856</name>
</gene>
<dbReference type="EMBL" id="REGN01001729">
    <property type="protein sequence ID" value="RNA32901.1"/>
    <property type="molecule type" value="Genomic_DNA"/>
</dbReference>
<proteinExistence type="predicted"/>
<organism evidence="1 2">
    <name type="scientific">Brachionus plicatilis</name>
    <name type="common">Marine rotifer</name>
    <name type="synonym">Brachionus muelleri</name>
    <dbReference type="NCBI Taxonomy" id="10195"/>
    <lineage>
        <taxon>Eukaryota</taxon>
        <taxon>Metazoa</taxon>
        <taxon>Spiralia</taxon>
        <taxon>Gnathifera</taxon>
        <taxon>Rotifera</taxon>
        <taxon>Eurotatoria</taxon>
        <taxon>Monogononta</taxon>
        <taxon>Pseudotrocha</taxon>
        <taxon>Ploima</taxon>
        <taxon>Brachionidae</taxon>
        <taxon>Brachionus</taxon>
    </lineage>
</organism>
<dbReference type="AlphaFoldDB" id="A0A3M7SAW4"/>
<protein>
    <submittedName>
        <fullName evidence="1">Retrovirus-related Pol poly from transposon</fullName>
    </submittedName>
</protein>
<dbReference type="Proteomes" id="UP000276133">
    <property type="component" value="Unassembled WGS sequence"/>
</dbReference>
<dbReference type="SUPFAM" id="SSF50630">
    <property type="entry name" value="Acid proteases"/>
    <property type="match status" value="1"/>
</dbReference>
<dbReference type="GO" id="GO:0006508">
    <property type="term" value="P:proteolysis"/>
    <property type="evidence" value="ECO:0007669"/>
    <property type="project" value="InterPro"/>
</dbReference>
<sequence>MNRNRGSTKSLGKMTRSNTVAVVSHHLKGNPASLNNSNRNISLTQQQYDEYSRFLKATEWDTFNMVIDSRTCDPMTNIVINDTEIRVMVDTGAAANAINEQTYNTMDPKPPLKHLKLPLYGFGNPDKPLTTLGYFSTRLRWRTNQSGAQIVVMKGNSHQNLIGRHTAVELGMVSLNLGQADLNQIGQKLHIIPVKQPLRPIAFHYREAVEKELDKQVAEGILEKVELGHKPITWISNLVVVPKDRKPNANQHNPAHKQELAVRLTCDARPVNKALVRTRYPMKTIDDLI</sequence>
<dbReference type="InterPro" id="IPR043502">
    <property type="entry name" value="DNA/RNA_pol_sf"/>
</dbReference>
<dbReference type="STRING" id="10195.A0A3M7SAW4"/>
<dbReference type="CDD" id="cd00303">
    <property type="entry name" value="retropepsin_like"/>
    <property type="match status" value="1"/>
</dbReference>
<feature type="non-terminal residue" evidence="1">
    <location>
        <position position="289"/>
    </location>
</feature>
<evidence type="ECO:0000313" key="2">
    <source>
        <dbReference type="Proteomes" id="UP000276133"/>
    </source>
</evidence>
<dbReference type="OrthoDB" id="8039770at2759"/>
<comment type="caution">
    <text evidence="1">The sequence shown here is derived from an EMBL/GenBank/DDBJ whole genome shotgun (WGS) entry which is preliminary data.</text>
</comment>